<feature type="compositionally biased region" description="Polar residues" evidence="1">
    <location>
        <begin position="48"/>
        <end position="67"/>
    </location>
</feature>
<reference evidence="2" key="1">
    <citation type="submission" date="2021-12" db="EMBL/GenBank/DDBJ databases">
        <title>Discovery of the Pendulisporaceae a myxobacterial family with distinct sporulation behavior and unique specialized metabolism.</title>
        <authorList>
            <person name="Garcia R."/>
            <person name="Popoff A."/>
            <person name="Bader C.D."/>
            <person name="Loehr J."/>
            <person name="Walesch S."/>
            <person name="Walt C."/>
            <person name="Boldt J."/>
            <person name="Bunk B."/>
            <person name="Haeckl F.J.F.P.J."/>
            <person name="Gunesch A.P."/>
            <person name="Birkelbach J."/>
            <person name="Nuebel U."/>
            <person name="Pietschmann T."/>
            <person name="Bach T."/>
            <person name="Mueller R."/>
        </authorList>
    </citation>
    <scope>NUCLEOTIDE SEQUENCE</scope>
    <source>
        <strain evidence="2">MSr11367</strain>
    </source>
</reference>
<protein>
    <submittedName>
        <fullName evidence="2">Uncharacterized protein</fullName>
    </submittedName>
</protein>
<evidence type="ECO:0000313" key="2">
    <source>
        <dbReference type="EMBL" id="WXB09365.1"/>
    </source>
</evidence>
<dbReference type="RefSeq" id="WP_394839038.1">
    <property type="nucleotide sequence ID" value="NZ_CP089929.1"/>
</dbReference>
<accession>A0ABZ2LF13</accession>
<feature type="region of interest" description="Disordered" evidence="1">
    <location>
        <begin position="33"/>
        <end position="68"/>
    </location>
</feature>
<evidence type="ECO:0000313" key="3">
    <source>
        <dbReference type="Proteomes" id="UP001374803"/>
    </source>
</evidence>
<organism evidence="2 3">
    <name type="scientific">Pendulispora rubella</name>
    <dbReference type="NCBI Taxonomy" id="2741070"/>
    <lineage>
        <taxon>Bacteria</taxon>
        <taxon>Pseudomonadati</taxon>
        <taxon>Myxococcota</taxon>
        <taxon>Myxococcia</taxon>
        <taxon>Myxococcales</taxon>
        <taxon>Sorangiineae</taxon>
        <taxon>Pendulisporaceae</taxon>
        <taxon>Pendulispora</taxon>
    </lineage>
</organism>
<dbReference type="Proteomes" id="UP001374803">
    <property type="component" value="Chromosome"/>
</dbReference>
<keyword evidence="3" id="KW-1185">Reference proteome</keyword>
<sequence>MMLRTATWIGVVCAVATASWLWLPSRSESAAVRSVVREPRSEFHSTDSRLASRSPLSQASPATQTTDPAIVAEEPTIDIPAEPAPALFGDERSRSGLPPALYDKRAEFQSRGPTSERLAAVASHAQNAPTEAALERVRASFRKRDEEAALAVGRYRMGTISETEALALVARAQDDYRRETITALDISPREYSAIFEHD</sequence>
<evidence type="ECO:0000256" key="1">
    <source>
        <dbReference type="SAM" id="MobiDB-lite"/>
    </source>
</evidence>
<dbReference type="EMBL" id="CP089983">
    <property type="protein sequence ID" value="WXB09365.1"/>
    <property type="molecule type" value="Genomic_DNA"/>
</dbReference>
<name>A0ABZ2LF13_9BACT</name>
<proteinExistence type="predicted"/>
<gene>
    <name evidence="2" type="ORF">LVJ94_19305</name>
</gene>
<feature type="compositionally biased region" description="Basic and acidic residues" evidence="1">
    <location>
        <begin position="35"/>
        <end position="47"/>
    </location>
</feature>